<evidence type="ECO:0000313" key="3">
    <source>
        <dbReference type="Proteomes" id="UP000708576"/>
    </source>
</evidence>
<keyword evidence="1" id="KW-0472">Membrane</keyword>
<dbReference type="RefSeq" id="WP_212216025.1">
    <property type="nucleotide sequence ID" value="NZ_JAGUCO010000006.1"/>
</dbReference>
<keyword evidence="3" id="KW-1185">Reference proteome</keyword>
<sequence length="154" mass="18033">MEILELTDKPDIKRNVRLRKRFIYFRRLLNEVKKKNIPEDISARINERIEEINLFAGSNKELQRIVNKSLYFIVKLLERKLKIVPRSFYRTRWLIMGMILIGIPLGAIIGYVMGKMVYLGLGIPSGLIIGLFIGNQLDKKALEENRQLDIDVEF</sequence>
<dbReference type="EMBL" id="JAGUCO010000006">
    <property type="protein sequence ID" value="MBS2098783.1"/>
    <property type="molecule type" value="Genomic_DNA"/>
</dbReference>
<organism evidence="2 3">
    <name type="scientific">Carboxylicivirga linearis</name>
    <dbReference type="NCBI Taxonomy" id="1628157"/>
    <lineage>
        <taxon>Bacteria</taxon>
        <taxon>Pseudomonadati</taxon>
        <taxon>Bacteroidota</taxon>
        <taxon>Bacteroidia</taxon>
        <taxon>Marinilabiliales</taxon>
        <taxon>Marinilabiliaceae</taxon>
        <taxon>Carboxylicivirga</taxon>
    </lineage>
</organism>
<gene>
    <name evidence="2" type="ORF">KEM10_10880</name>
</gene>
<evidence type="ECO:0000313" key="2">
    <source>
        <dbReference type="EMBL" id="MBS2098783.1"/>
    </source>
</evidence>
<feature type="transmembrane region" description="Helical" evidence="1">
    <location>
        <begin position="93"/>
        <end position="112"/>
    </location>
</feature>
<feature type="transmembrane region" description="Helical" evidence="1">
    <location>
        <begin position="118"/>
        <end position="137"/>
    </location>
</feature>
<keyword evidence="1" id="KW-0812">Transmembrane</keyword>
<evidence type="ECO:0000256" key="1">
    <source>
        <dbReference type="SAM" id="Phobius"/>
    </source>
</evidence>
<name>A0ABS5JV96_9BACT</name>
<accession>A0ABS5JV96</accession>
<reference evidence="2 3" key="1">
    <citation type="journal article" date="2015" name="Int. J. Syst. Evol. Microbiol.">
        <title>Carboxylicivirga linearis sp. nov., isolated from a sea cucumber culture pond.</title>
        <authorList>
            <person name="Wang F.Q."/>
            <person name="Zhou Y.X."/>
            <person name="Lin X.Z."/>
            <person name="Chen G.J."/>
            <person name="Du Z.J."/>
        </authorList>
    </citation>
    <scope>NUCLEOTIDE SEQUENCE [LARGE SCALE GENOMIC DNA]</scope>
    <source>
        <strain evidence="2 3">FB218</strain>
    </source>
</reference>
<dbReference type="Proteomes" id="UP000708576">
    <property type="component" value="Unassembled WGS sequence"/>
</dbReference>
<protein>
    <submittedName>
        <fullName evidence="2">Uncharacterized protein</fullName>
    </submittedName>
</protein>
<keyword evidence="1" id="KW-1133">Transmembrane helix</keyword>
<comment type="caution">
    <text evidence="2">The sequence shown here is derived from an EMBL/GenBank/DDBJ whole genome shotgun (WGS) entry which is preliminary data.</text>
</comment>
<proteinExistence type="predicted"/>